<reference evidence="1 2" key="1">
    <citation type="submission" date="2020-08" db="EMBL/GenBank/DDBJ databases">
        <title>Genomic Encyclopedia of Type Strains, Phase IV (KMG-IV): sequencing the most valuable type-strain genomes for metagenomic binning, comparative biology and taxonomic classification.</title>
        <authorList>
            <person name="Goeker M."/>
        </authorList>
    </citation>
    <scope>NUCLEOTIDE SEQUENCE [LARGE SCALE GENOMIC DNA]</scope>
    <source>
        <strain evidence="1 2">DSM 25966</strain>
    </source>
</reference>
<dbReference type="InterPro" id="IPR009964">
    <property type="entry name" value="DUF1491"/>
</dbReference>
<protein>
    <recommendedName>
        <fullName evidence="3">DUF1491 family protein</fullName>
    </recommendedName>
</protein>
<keyword evidence="2" id="KW-1185">Reference proteome</keyword>
<dbReference type="Gene3D" id="3.40.1530.20">
    <property type="entry name" value="Protein of unknown function (DUF1491)"/>
    <property type="match status" value="1"/>
</dbReference>
<organism evidence="1 2">
    <name type="scientific">Kaistia hirudinis</name>
    <dbReference type="NCBI Taxonomy" id="1293440"/>
    <lineage>
        <taxon>Bacteria</taxon>
        <taxon>Pseudomonadati</taxon>
        <taxon>Pseudomonadota</taxon>
        <taxon>Alphaproteobacteria</taxon>
        <taxon>Hyphomicrobiales</taxon>
        <taxon>Kaistiaceae</taxon>
        <taxon>Kaistia</taxon>
    </lineage>
</organism>
<dbReference type="RefSeq" id="WP_183398339.1">
    <property type="nucleotide sequence ID" value="NZ_JACIDS010000002.1"/>
</dbReference>
<dbReference type="Proteomes" id="UP000553963">
    <property type="component" value="Unassembled WGS sequence"/>
</dbReference>
<evidence type="ECO:0008006" key="3">
    <source>
        <dbReference type="Google" id="ProtNLM"/>
    </source>
</evidence>
<sequence length="118" mass="13487">MSLRVTSALWVSAYVRRVFVQGGFAATMRRGAEEAGAIFVIVDRLNGTVDLYGPAPQTAFDDDRPRDRLFIRMEHAAERPVALARFDKEMRFDPDLWLVEVEDREGRAFLETIDPDKL</sequence>
<evidence type="ECO:0000313" key="1">
    <source>
        <dbReference type="EMBL" id="MBB3930708.1"/>
    </source>
</evidence>
<dbReference type="Pfam" id="PF07372">
    <property type="entry name" value="DUF1491"/>
    <property type="match status" value="1"/>
</dbReference>
<dbReference type="EMBL" id="JACIDS010000002">
    <property type="protein sequence ID" value="MBB3930708.1"/>
    <property type="molecule type" value="Genomic_DNA"/>
</dbReference>
<comment type="caution">
    <text evidence="1">The sequence shown here is derived from an EMBL/GenBank/DDBJ whole genome shotgun (WGS) entry which is preliminary data.</text>
</comment>
<evidence type="ECO:0000313" key="2">
    <source>
        <dbReference type="Proteomes" id="UP000553963"/>
    </source>
</evidence>
<name>A0A840AN13_9HYPH</name>
<proteinExistence type="predicted"/>
<gene>
    <name evidence="1" type="ORF">GGR25_001747</name>
</gene>
<accession>A0A840AN13</accession>
<dbReference type="AlphaFoldDB" id="A0A840AN13"/>